<feature type="transmembrane region" description="Helical" evidence="13">
    <location>
        <begin position="242"/>
        <end position="267"/>
    </location>
</feature>
<accession>A0A385YSG4</accession>
<keyword evidence="10" id="KW-0406">Ion transport</keyword>
<sequence>MIETSSHLTHKLRTMLKVTTPILITQVAMYLITFFDILMSSRYGSVDLAGVAVGSSIWMPVYTGLSGILVGITPIVAHLNGAKNKQEIKRMVQQGIYVALLLSIVISFLLFLVSPIIISKMPIEEAVSHVSLRYIQSLLIGIVPLFVYSVLRSYMDGLGMTRITMFITLLSAPINVFFNYLFIFGNWGFPELGGIGAGVASAITYWIVLGISMYVIHTKQPFLSYYLFTHWSKIQLKKWKEILSIGVPIGLSIFAETSIFAAVTLLMSTYSTAVISAHQIALNFTSLLYMVPLSISFGATVLIGNELGANNVAGAKTYSRLAVSSAIVFSGLSAAILYFYREPISTIYTSDQEVIPITIQFFLYAALFQLSDAIQAPVQGALRGYKDVNVTFIMAIISYWVIGLPVGYYFANFTNYGPFGYWIGLIAGLTIGAITLSVRLHRIQRKKEKMIS</sequence>
<protein>
    <recommendedName>
        <fullName evidence="4">Probable multidrug resistance protein NorM</fullName>
    </recommendedName>
    <alternativeName>
        <fullName evidence="12">Multidrug-efflux transporter</fullName>
    </alternativeName>
</protein>
<dbReference type="InterPro" id="IPR050222">
    <property type="entry name" value="MATE_MdtK"/>
</dbReference>
<keyword evidence="8 13" id="KW-0812">Transmembrane</keyword>
<keyword evidence="5" id="KW-0813">Transport</keyword>
<feature type="transmembrane region" description="Helical" evidence="13">
    <location>
        <begin position="21"/>
        <end position="39"/>
    </location>
</feature>
<evidence type="ECO:0000256" key="11">
    <source>
        <dbReference type="ARBA" id="ARBA00023136"/>
    </source>
</evidence>
<evidence type="ECO:0000256" key="12">
    <source>
        <dbReference type="ARBA" id="ARBA00031636"/>
    </source>
</evidence>
<keyword evidence="15" id="KW-1185">Reference proteome</keyword>
<evidence type="ECO:0000256" key="13">
    <source>
        <dbReference type="SAM" id="Phobius"/>
    </source>
</evidence>
<proteinExistence type="inferred from homology"/>
<comment type="subcellular location">
    <subcellularLocation>
        <location evidence="2">Cell membrane</location>
        <topology evidence="2">Multi-pass membrane protein</topology>
    </subcellularLocation>
</comment>
<evidence type="ECO:0000256" key="3">
    <source>
        <dbReference type="ARBA" id="ARBA00010199"/>
    </source>
</evidence>
<reference evidence="15" key="1">
    <citation type="submission" date="2018-09" db="EMBL/GenBank/DDBJ databases">
        <authorList>
            <person name="Zhu H."/>
        </authorList>
    </citation>
    <scope>NUCLEOTIDE SEQUENCE [LARGE SCALE GENOMIC DNA]</scope>
    <source>
        <strain evidence="15">K2R23-3</strain>
    </source>
</reference>
<dbReference type="PANTHER" id="PTHR43298:SF2">
    <property type="entry name" value="FMN_FAD EXPORTER YEEO-RELATED"/>
    <property type="match status" value="1"/>
</dbReference>
<evidence type="ECO:0000256" key="4">
    <source>
        <dbReference type="ARBA" id="ARBA00020268"/>
    </source>
</evidence>
<dbReference type="GO" id="GO:0015297">
    <property type="term" value="F:antiporter activity"/>
    <property type="evidence" value="ECO:0007669"/>
    <property type="project" value="UniProtKB-KW"/>
</dbReference>
<evidence type="ECO:0000256" key="9">
    <source>
        <dbReference type="ARBA" id="ARBA00022989"/>
    </source>
</evidence>
<dbReference type="CDD" id="cd13131">
    <property type="entry name" value="MATE_NorM_like"/>
    <property type="match status" value="1"/>
</dbReference>
<keyword evidence="7" id="KW-1003">Cell membrane</keyword>
<name>A0A385YSG4_9BACL</name>
<feature type="transmembrane region" description="Helical" evidence="13">
    <location>
        <begin position="390"/>
        <end position="410"/>
    </location>
</feature>
<dbReference type="OrthoDB" id="9780160at2"/>
<evidence type="ECO:0000256" key="1">
    <source>
        <dbReference type="ARBA" id="ARBA00003408"/>
    </source>
</evidence>
<dbReference type="Proteomes" id="UP000265725">
    <property type="component" value="Chromosome"/>
</dbReference>
<evidence type="ECO:0000256" key="7">
    <source>
        <dbReference type="ARBA" id="ARBA00022475"/>
    </source>
</evidence>
<dbReference type="PIRSF" id="PIRSF006603">
    <property type="entry name" value="DinF"/>
    <property type="match status" value="1"/>
</dbReference>
<feature type="transmembrane region" description="Helical" evidence="13">
    <location>
        <begin position="59"/>
        <end position="77"/>
    </location>
</feature>
<dbReference type="AlphaFoldDB" id="A0A385YSG4"/>
<dbReference type="KEGG" id="paek:D3873_05990"/>
<dbReference type="GO" id="GO:0005886">
    <property type="term" value="C:plasma membrane"/>
    <property type="evidence" value="ECO:0007669"/>
    <property type="project" value="UniProtKB-SubCell"/>
</dbReference>
<comment type="similarity">
    <text evidence="3">Belongs to the multi antimicrobial extrusion (MATE) (TC 2.A.66.1) family.</text>
</comment>
<keyword evidence="11 13" id="KW-0472">Membrane</keyword>
<dbReference type="Pfam" id="PF01554">
    <property type="entry name" value="MatE"/>
    <property type="match status" value="2"/>
</dbReference>
<evidence type="ECO:0000256" key="10">
    <source>
        <dbReference type="ARBA" id="ARBA00023065"/>
    </source>
</evidence>
<dbReference type="InterPro" id="IPR002528">
    <property type="entry name" value="MATE_fam"/>
</dbReference>
<feature type="transmembrane region" description="Helical" evidence="13">
    <location>
        <begin position="321"/>
        <end position="341"/>
    </location>
</feature>
<organism evidence="14 15">
    <name type="scientific">Paenisporosarcina cavernae</name>
    <dbReference type="NCBI Taxonomy" id="2320858"/>
    <lineage>
        <taxon>Bacteria</taxon>
        <taxon>Bacillati</taxon>
        <taxon>Bacillota</taxon>
        <taxon>Bacilli</taxon>
        <taxon>Bacillales</taxon>
        <taxon>Caryophanaceae</taxon>
        <taxon>Paenisporosarcina</taxon>
    </lineage>
</organism>
<dbReference type="RefSeq" id="WP_119883194.1">
    <property type="nucleotide sequence ID" value="NZ_CP032418.1"/>
</dbReference>
<gene>
    <name evidence="14" type="ORF">D3873_05990</name>
</gene>
<evidence type="ECO:0000256" key="8">
    <source>
        <dbReference type="ARBA" id="ARBA00022692"/>
    </source>
</evidence>
<evidence type="ECO:0000313" key="14">
    <source>
        <dbReference type="EMBL" id="AYC29454.1"/>
    </source>
</evidence>
<keyword evidence="9 13" id="KW-1133">Transmembrane helix</keyword>
<dbReference type="GO" id="GO:0006811">
    <property type="term" value="P:monoatomic ion transport"/>
    <property type="evidence" value="ECO:0007669"/>
    <property type="project" value="UniProtKB-KW"/>
</dbReference>
<feature type="transmembrane region" description="Helical" evidence="13">
    <location>
        <begin position="130"/>
        <end position="151"/>
    </location>
</feature>
<dbReference type="EMBL" id="CP032418">
    <property type="protein sequence ID" value="AYC29454.1"/>
    <property type="molecule type" value="Genomic_DNA"/>
</dbReference>
<dbReference type="PANTHER" id="PTHR43298">
    <property type="entry name" value="MULTIDRUG RESISTANCE PROTEIN NORM-RELATED"/>
    <property type="match status" value="1"/>
</dbReference>
<feature type="transmembrane region" description="Helical" evidence="13">
    <location>
        <begin position="163"/>
        <end position="183"/>
    </location>
</feature>
<dbReference type="InterPro" id="IPR048279">
    <property type="entry name" value="MdtK-like"/>
</dbReference>
<comment type="function">
    <text evidence="1">Multidrug efflux pump.</text>
</comment>
<feature type="transmembrane region" description="Helical" evidence="13">
    <location>
        <begin position="287"/>
        <end position="309"/>
    </location>
</feature>
<feature type="transmembrane region" description="Helical" evidence="13">
    <location>
        <begin position="195"/>
        <end position="216"/>
    </location>
</feature>
<keyword evidence="6" id="KW-0050">Antiport</keyword>
<evidence type="ECO:0000256" key="6">
    <source>
        <dbReference type="ARBA" id="ARBA00022449"/>
    </source>
</evidence>
<feature type="transmembrane region" description="Helical" evidence="13">
    <location>
        <begin position="422"/>
        <end position="440"/>
    </location>
</feature>
<evidence type="ECO:0000256" key="5">
    <source>
        <dbReference type="ARBA" id="ARBA00022448"/>
    </source>
</evidence>
<dbReference type="NCBIfam" id="TIGR00797">
    <property type="entry name" value="matE"/>
    <property type="match status" value="1"/>
</dbReference>
<evidence type="ECO:0000313" key="15">
    <source>
        <dbReference type="Proteomes" id="UP000265725"/>
    </source>
</evidence>
<feature type="transmembrane region" description="Helical" evidence="13">
    <location>
        <begin position="97"/>
        <end position="118"/>
    </location>
</feature>
<dbReference type="GO" id="GO:0042910">
    <property type="term" value="F:xenobiotic transmembrane transporter activity"/>
    <property type="evidence" value="ECO:0007669"/>
    <property type="project" value="InterPro"/>
</dbReference>
<evidence type="ECO:0000256" key="2">
    <source>
        <dbReference type="ARBA" id="ARBA00004651"/>
    </source>
</evidence>